<feature type="region of interest" description="Disordered" evidence="1">
    <location>
        <begin position="65"/>
        <end position="84"/>
    </location>
</feature>
<feature type="compositionally biased region" description="Basic residues" evidence="1">
    <location>
        <begin position="71"/>
        <end position="84"/>
    </location>
</feature>
<dbReference type="Proteomes" id="UP000078546">
    <property type="component" value="Unassembled WGS sequence"/>
</dbReference>
<evidence type="ECO:0000313" key="3">
    <source>
        <dbReference type="Proteomes" id="UP000078546"/>
    </source>
</evidence>
<dbReference type="AlphaFoldDB" id="A0A1A8X5C3"/>
<evidence type="ECO:0000256" key="1">
    <source>
        <dbReference type="SAM" id="MobiDB-lite"/>
    </source>
</evidence>
<reference evidence="3" key="1">
    <citation type="submission" date="2016-05" db="EMBL/GenBank/DDBJ databases">
        <authorList>
            <person name="Naeem Raeece"/>
        </authorList>
    </citation>
    <scope>NUCLEOTIDE SEQUENCE [LARGE SCALE GENOMIC DNA]</scope>
</reference>
<evidence type="ECO:0000313" key="2">
    <source>
        <dbReference type="EMBL" id="SBS99383.1"/>
    </source>
</evidence>
<sequence length="84" mass="9693">MHVGGNDEGENVIRSLGHNALVELLNNNNNEMEKETEKEINENMCKEGEKMKEIDLFEVNSYLQNGSSTDKKKKNKIKKKKKKK</sequence>
<proteinExistence type="predicted"/>
<dbReference type="EMBL" id="FLQV01001272">
    <property type="protein sequence ID" value="SBS99383.1"/>
    <property type="molecule type" value="Genomic_DNA"/>
</dbReference>
<protein>
    <submittedName>
        <fullName evidence="2">Uncharacterized protein</fullName>
    </submittedName>
</protein>
<accession>A0A1A8X5C3</accession>
<organism evidence="2 3">
    <name type="scientific">Plasmodium ovale curtisi</name>
    <dbReference type="NCBI Taxonomy" id="864141"/>
    <lineage>
        <taxon>Eukaryota</taxon>
        <taxon>Sar</taxon>
        <taxon>Alveolata</taxon>
        <taxon>Apicomplexa</taxon>
        <taxon>Aconoidasida</taxon>
        <taxon>Haemosporida</taxon>
        <taxon>Plasmodiidae</taxon>
        <taxon>Plasmodium</taxon>
        <taxon>Plasmodium (Plasmodium)</taxon>
    </lineage>
</organism>
<name>A0A1A8X5C3_PLAOA</name>
<gene>
    <name evidence="2" type="ORF">POVCU1_052400</name>
</gene>